<dbReference type="AlphaFoldDB" id="A0A8J5CAA8"/>
<evidence type="ECO:0000256" key="1">
    <source>
        <dbReference type="SAM" id="Phobius"/>
    </source>
</evidence>
<keyword evidence="1" id="KW-0812">Transmembrane</keyword>
<keyword evidence="4" id="KW-1185">Reference proteome</keyword>
<dbReference type="InterPro" id="IPR011009">
    <property type="entry name" value="Kinase-like_dom_sf"/>
</dbReference>
<dbReference type="PANTHER" id="PTHR45631">
    <property type="entry name" value="OS07G0107800 PROTEIN-RELATED"/>
    <property type="match status" value="1"/>
</dbReference>
<organism evidence="3 4">
    <name type="scientific">Zingiber officinale</name>
    <name type="common">Ginger</name>
    <name type="synonym">Amomum zingiber</name>
    <dbReference type="NCBI Taxonomy" id="94328"/>
    <lineage>
        <taxon>Eukaryota</taxon>
        <taxon>Viridiplantae</taxon>
        <taxon>Streptophyta</taxon>
        <taxon>Embryophyta</taxon>
        <taxon>Tracheophyta</taxon>
        <taxon>Spermatophyta</taxon>
        <taxon>Magnoliopsida</taxon>
        <taxon>Liliopsida</taxon>
        <taxon>Zingiberales</taxon>
        <taxon>Zingiberaceae</taxon>
        <taxon>Zingiber</taxon>
    </lineage>
</organism>
<evidence type="ECO:0000313" key="4">
    <source>
        <dbReference type="Proteomes" id="UP000734854"/>
    </source>
</evidence>
<accession>A0A8J5CAA8</accession>
<dbReference type="Gene3D" id="3.30.200.20">
    <property type="entry name" value="Phosphorylase Kinase, domain 1"/>
    <property type="match status" value="1"/>
</dbReference>
<comment type="caution">
    <text evidence="3">The sequence shown here is derived from an EMBL/GenBank/DDBJ whole genome shotgun (WGS) entry which is preliminary data.</text>
</comment>
<feature type="domain" description="Protein kinase" evidence="2">
    <location>
        <begin position="1"/>
        <end position="310"/>
    </location>
</feature>
<proteinExistence type="predicted"/>
<keyword evidence="1" id="KW-1133">Transmembrane helix</keyword>
<evidence type="ECO:0000313" key="3">
    <source>
        <dbReference type="EMBL" id="KAG6469442.1"/>
    </source>
</evidence>
<sequence>MWNSVESINAIKEQYKLKKSWSGDPGNPNLCPGGTSSGVEKKKLSSVAIIAIICDGSVVLLLVVGTFIVCMAQNLTRIHHKNLVSLLGYCMEGDNLALIYEYMPQGTVQDHLTGLEYLHTACNPSLIHRDVMSSNILLSEILEAKVADFGLSMPFNLDNHTHIPDVSAVVGTPGYLDPQCSKMEAKSVMLMLSGSSSDQLSEKSDVYSFGVITLESVTGQPPKVQTMTNTYYFSSVAYRCTQQDYHQRPTMTRVVMEILELECACSRGSITQISQTGAFEVEPPPTYAPVARSKESLELQNTSSCVVQFN</sequence>
<dbReference type="GO" id="GO:0005524">
    <property type="term" value="F:ATP binding"/>
    <property type="evidence" value="ECO:0007669"/>
    <property type="project" value="InterPro"/>
</dbReference>
<evidence type="ECO:0000259" key="2">
    <source>
        <dbReference type="PROSITE" id="PS50011"/>
    </source>
</evidence>
<gene>
    <name evidence="3" type="ORF">ZIOFF_074159</name>
</gene>
<dbReference type="Gene3D" id="1.10.510.10">
    <property type="entry name" value="Transferase(Phosphotransferase) domain 1"/>
    <property type="match status" value="1"/>
</dbReference>
<dbReference type="SUPFAM" id="SSF56112">
    <property type="entry name" value="Protein kinase-like (PK-like)"/>
    <property type="match status" value="1"/>
</dbReference>
<dbReference type="Proteomes" id="UP000734854">
    <property type="component" value="Unassembled WGS sequence"/>
</dbReference>
<dbReference type="GO" id="GO:0004672">
    <property type="term" value="F:protein kinase activity"/>
    <property type="evidence" value="ECO:0007669"/>
    <property type="project" value="InterPro"/>
</dbReference>
<dbReference type="InterPro" id="IPR000719">
    <property type="entry name" value="Prot_kinase_dom"/>
</dbReference>
<protein>
    <recommendedName>
        <fullName evidence="2">Protein kinase domain-containing protein</fullName>
    </recommendedName>
</protein>
<dbReference type="Pfam" id="PF00069">
    <property type="entry name" value="Pkinase"/>
    <property type="match status" value="1"/>
</dbReference>
<dbReference type="EMBL" id="JACMSC010000022">
    <property type="protein sequence ID" value="KAG6469442.1"/>
    <property type="molecule type" value="Genomic_DNA"/>
</dbReference>
<feature type="transmembrane region" description="Helical" evidence="1">
    <location>
        <begin position="47"/>
        <end position="72"/>
    </location>
</feature>
<reference evidence="3 4" key="1">
    <citation type="submission" date="2020-08" db="EMBL/GenBank/DDBJ databases">
        <title>Plant Genome Project.</title>
        <authorList>
            <person name="Zhang R.-G."/>
        </authorList>
    </citation>
    <scope>NUCLEOTIDE SEQUENCE [LARGE SCALE GENOMIC DNA]</scope>
    <source>
        <tissue evidence="3">Rhizome</tissue>
    </source>
</reference>
<name>A0A8J5CAA8_ZINOF</name>
<dbReference type="PROSITE" id="PS50011">
    <property type="entry name" value="PROTEIN_KINASE_DOM"/>
    <property type="match status" value="1"/>
</dbReference>
<keyword evidence="1" id="KW-0472">Membrane</keyword>
<dbReference type="PANTHER" id="PTHR45631:SF202">
    <property type="entry name" value="SENESCENCE-INDUCED RECEPTOR-LIKE SERINE_THREONINE-PROTEIN KINASE"/>
    <property type="match status" value="1"/>
</dbReference>